<feature type="transmembrane region" description="Helical" evidence="2">
    <location>
        <begin position="48"/>
        <end position="68"/>
    </location>
</feature>
<evidence type="ECO:0000313" key="3">
    <source>
        <dbReference type="EMBL" id="RIB30912.1"/>
    </source>
</evidence>
<feature type="transmembrane region" description="Helical" evidence="2">
    <location>
        <begin position="145"/>
        <end position="166"/>
    </location>
</feature>
<feature type="transmembrane region" description="Helical" evidence="2">
    <location>
        <begin position="80"/>
        <end position="106"/>
    </location>
</feature>
<keyword evidence="2" id="KW-0472">Membrane</keyword>
<reference evidence="3 4" key="1">
    <citation type="submission" date="2018-06" db="EMBL/GenBank/DDBJ databases">
        <title>Comparative genomics reveals the genomic features of Rhizophagus irregularis, R. cerebriforme, R. diaphanum and Gigaspora rosea, and their symbiotic lifestyle signature.</title>
        <authorList>
            <person name="Morin E."/>
            <person name="San Clemente H."/>
            <person name="Chen E.C.H."/>
            <person name="De La Providencia I."/>
            <person name="Hainaut M."/>
            <person name="Kuo A."/>
            <person name="Kohler A."/>
            <person name="Murat C."/>
            <person name="Tang N."/>
            <person name="Roy S."/>
            <person name="Loubradou J."/>
            <person name="Henrissat B."/>
            <person name="Grigoriev I.V."/>
            <person name="Corradi N."/>
            <person name="Roux C."/>
            <person name="Martin F.M."/>
        </authorList>
    </citation>
    <scope>NUCLEOTIDE SEQUENCE [LARGE SCALE GENOMIC DNA]</scope>
    <source>
        <strain evidence="3 4">DAOM 194757</strain>
    </source>
</reference>
<feature type="transmembrane region" description="Helical" evidence="2">
    <location>
        <begin position="12"/>
        <end position="36"/>
    </location>
</feature>
<comment type="caution">
    <text evidence="3">The sequence shown here is derived from an EMBL/GenBank/DDBJ whole genome shotgun (WGS) entry which is preliminary data.</text>
</comment>
<feature type="compositionally biased region" description="Basic and acidic residues" evidence="1">
    <location>
        <begin position="185"/>
        <end position="199"/>
    </location>
</feature>
<evidence type="ECO:0000256" key="1">
    <source>
        <dbReference type="SAM" id="MobiDB-lite"/>
    </source>
</evidence>
<dbReference type="STRING" id="44941.A0A397W9T5"/>
<keyword evidence="2" id="KW-0812">Transmembrane</keyword>
<feature type="region of interest" description="Disordered" evidence="1">
    <location>
        <begin position="178"/>
        <end position="199"/>
    </location>
</feature>
<evidence type="ECO:0000256" key="2">
    <source>
        <dbReference type="SAM" id="Phobius"/>
    </source>
</evidence>
<dbReference type="EMBL" id="QKWP01000003">
    <property type="protein sequence ID" value="RIB30912.1"/>
    <property type="molecule type" value="Genomic_DNA"/>
</dbReference>
<dbReference type="Proteomes" id="UP000266673">
    <property type="component" value="Unassembled WGS sequence"/>
</dbReference>
<evidence type="ECO:0008006" key="5">
    <source>
        <dbReference type="Google" id="ProtNLM"/>
    </source>
</evidence>
<gene>
    <name evidence="3" type="ORF">C2G38_967507</name>
</gene>
<keyword evidence="2" id="KW-1133">Transmembrane helix</keyword>
<dbReference type="OrthoDB" id="2386720at2759"/>
<accession>A0A397W9T5</accession>
<sequence length="199" mass="22137">MARCCCCIPLKAGVIIITLLWLFASIISAIADVAVIKNTEQLYDKRYYVVDLASSAITFLITTFGLFVTCCAKSSTIIKIYAVLFAILVIIQIAHLVYMCIFIATYHDTYITTCLSTIKSSNSIDDVTGSSDCNAEFKKFAAPWVIGYVFGVILSIYFAFVINRYAKHCKNNEKISPVPTVQTNTDKKTDNDKKTDTDK</sequence>
<protein>
    <recommendedName>
        <fullName evidence="5">MARVEL domain-containing protein</fullName>
    </recommendedName>
</protein>
<proteinExistence type="predicted"/>
<organism evidence="3 4">
    <name type="scientific">Gigaspora rosea</name>
    <dbReference type="NCBI Taxonomy" id="44941"/>
    <lineage>
        <taxon>Eukaryota</taxon>
        <taxon>Fungi</taxon>
        <taxon>Fungi incertae sedis</taxon>
        <taxon>Mucoromycota</taxon>
        <taxon>Glomeromycotina</taxon>
        <taxon>Glomeromycetes</taxon>
        <taxon>Diversisporales</taxon>
        <taxon>Gigasporaceae</taxon>
        <taxon>Gigaspora</taxon>
    </lineage>
</organism>
<dbReference type="AlphaFoldDB" id="A0A397W9T5"/>
<name>A0A397W9T5_9GLOM</name>
<keyword evidence="4" id="KW-1185">Reference proteome</keyword>
<evidence type="ECO:0000313" key="4">
    <source>
        <dbReference type="Proteomes" id="UP000266673"/>
    </source>
</evidence>